<comment type="caution">
    <text evidence="4">The sequence shown here is derived from an EMBL/GenBank/DDBJ whole genome shotgun (WGS) entry which is preliminary data.</text>
</comment>
<protein>
    <submittedName>
        <fullName evidence="4">Cilia- and flagella-associated protein 74-like</fullName>
    </submittedName>
</protein>
<evidence type="ECO:0000259" key="3">
    <source>
        <dbReference type="Pfam" id="PF24798"/>
    </source>
</evidence>
<dbReference type="InterPro" id="IPR056310">
    <property type="entry name" value="Ig-CFAP74_4th"/>
</dbReference>
<keyword evidence="5" id="KW-1185">Reference proteome</keyword>
<name>A0ABD2C903_VESSQ</name>
<dbReference type="EMBL" id="JAUDFV010000020">
    <property type="protein sequence ID" value="KAL2740793.1"/>
    <property type="molecule type" value="Genomic_DNA"/>
</dbReference>
<feature type="compositionally biased region" description="Basic and acidic residues" evidence="1">
    <location>
        <begin position="1035"/>
        <end position="1049"/>
    </location>
</feature>
<evidence type="ECO:0000313" key="4">
    <source>
        <dbReference type="EMBL" id="KAL2740793.1"/>
    </source>
</evidence>
<evidence type="ECO:0000259" key="2">
    <source>
        <dbReference type="Pfam" id="PF24778"/>
    </source>
</evidence>
<feature type="region of interest" description="Disordered" evidence="1">
    <location>
        <begin position="1017"/>
        <end position="1049"/>
    </location>
</feature>
<dbReference type="Pfam" id="PF24771">
    <property type="entry name" value="Ig_CFAP74_1st"/>
    <property type="match status" value="1"/>
</dbReference>
<dbReference type="PANTHER" id="PTHR22538">
    <property type="entry name" value="CILIA- AND FLAGELLA-ASSOCIATED PROTEIN 74"/>
    <property type="match status" value="1"/>
</dbReference>
<organism evidence="4 5">
    <name type="scientific">Vespula squamosa</name>
    <name type="common">Southern yellow jacket</name>
    <name type="synonym">Wasp</name>
    <dbReference type="NCBI Taxonomy" id="30214"/>
    <lineage>
        <taxon>Eukaryota</taxon>
        <taxon>Metazoa</taxon>
        <taxon>Ecdysozoa</taxon>
        <taxon>Arthropoda</taxon>
        <taxon>Hexapoda</taxon>
        <taxon>Insecta</taxon>
        <taxon>Pterygota</taxon>
        <taxon>Neoptera</taxon>
        <taxon>Endopterygota</taxon>
        <taxon>Hymenoptera</taxon>
        <taxon>Apocrita</taxon>
        <taxon>Aculeata</taxon>
        <taxon>Vespoidea</taxon>
        <taxon>Vespidae</taxon>
        <taxon>Vespinae</taxon>
        <taxon>Vespula</taxon>
    </lineage>
</organism>
<reference evidence="4 5" key="1">
    <citation type="journal article" date="2024" name="Ann. Entomol. Soc. Am.">
        <title>Genomic analyses of the southern and eastern yellowjacket wasps (Hymenoptera: Vespidae) reveal evolutionary signatures of social life.</title>
        <authorList>
            <person name="Catto M.A."/>
            <person name="Caine P.B."/>
            <person name="Orr S.E."/>
            <person name="Hunt B.G."/>
            <person name="Goodisman M.A.D."/>
        </authorList>
    </citation>
    <scope>NUCLEOTIDE SEQUENCE [LARGE SCALE GENOMIC DNA]</scope>
    <source>
        <strain evidence="4">233</strain>
        <tissue evidence="4">Head and thorax</tissue>
    </source>
</reference>
<dbReference type="InterPro" id="IPR013783">
    <property type="entry name" value="Ig-like_fold"/>
</dbReference>
<sequence length="1214" mass="141205">MACQNLLCLQRVKKKEEIKIFDEKTEARLKRERSNVLRGLLALKKYEQIRLEECSKLEQERHEDKKEDKDYECTKLSILKRMLRLKVQDIQNERFRKCNQRKFVVSFMRLKNELLNRRLDYLCHFEERKKIREYNRSKFINRLLEKYEIVDGSLPYDHPIFDQIIKSKRNRMKEKFDRKKRTIEIIEKLSREMNGRCIKFVKKVRSVRSFDEEECPNIYFENYIESHEYNIPSEIKERTESVTVFNKEITKTDENNEISTKIEEKDLSTKSKEKITAVEDSTVVHLEKKKHLLLDDDELPIDNCFYANPDKIEFKDFQIGKTYCRKVCIFNKSSKWAYIRYHKIETKIWEPVIEVNMYSAAKLKPGLHVKINIKFLPIHEEEVIAIIHFLTFGSDNPTKYHRFSIPIHCLPEIPIPIIDPREIRFVTSPIWKFTDSKLNERILTISNEGKKLFTLLIENKDRRYNYFLWNFENGEIQNTKSSNEDIAMLFNEDRSIDGNDESEWMKKNTSFSMIDVPADFSCRIRIRFYPKYVGLHFENLQLCFKINDNIFDRRDVPIWAETTGLQIHLDPSYIDLGIIVMDFGIYQQNFNIINTGRSSIEVSMSIPRSLKDQIFLYPRSTLIQPESIYTVSVRFIPESNIIKKSRRYYNSISNVLEVPIHIKSMSADTINASPLVLKVLSTLTTCHALILEPSHVELGRVFTHESVLAELTLTNVSLLVQEYGFVNLPSFMEIQPNYGFGKILPGESIPLHLIYSPFSIDIPGNELGVNGLEGERSFLIQVVTIAELAGRGKELKIDRLKNPYVRKSKHFRMGSGLPFKTNIVGGNECRVLRKKKSKDLKKGFLRRCNITEDIKDEYERTSPKNKNTSNAVSKLDRKMDKRVEKNVIKVSVYIVDTYCELSEQILEFPGTPCGCFSIISVELRAFNMASYPNCSCSVLKKDQLKEFTASYEFKCSSRQMSIVPGNGRLRSNDLVMIKFIFEPKLSKYAVTKRTKELKDAKIAEELEREKLNKIEKKSSKKEKLPAKTRKQKRSRDKDGEENNQTKKEIEKSEISTDDLFLGECDLLENFEAYSTTIDVACSIEIVTADGISREETLFAKLYCPVIKPAIIILNTTREISFEPTIIGSSSRKFLSVKNISDREVKVRVTLLNPLGPFFMPPGKTLEIGSILTLPITYRPTEEDPSRVQEFFEVAAVGTRTSWLMAVSGEAVTPS</sequence>
<evidence type="ECO:0000256" key="1">
    <source>
        <dbReference type="SAM" id="MobiDB-lite"/>
    </source>
</evidence>
<feature type="domain" description="CFAP74 fourth Ig-like" evidence="3">
    <location>
        <begin position="691"/>
        <end position="760"/>
    </location>
</feature>
<dbReference type="Pfam" id="PF24798">
    <property type="entry name" value="Ig-CFAP74_4th"/>
    <property type="match status" value="1"/>
</dbReference>
<gene>
    <name evidence="4" type="ORF">V1478_000934</name>
</gene>
<dbReference type="Proteomes" id="UP001607302">
    <property type="component" value="Unassembled WGS sequence"/>
</dbReference>
<dbReference type="Gene3D" id="2.60.40.10">
    <property type="entry name" value="Immunoglobulins"/>
    <property type="match status" value="1"/>
</dbReference>
<feature type="domain" description="CFAP74 third Ig-like" evidence="2">
    <location>
        <begin position="570"/>
        <end position="664"/>
    </location>
</feature>
<evidence type="ECO:0000313" key="5">
    <source>
        <dbReference type="Proteomes" id="UP001607302"/>
    </source>
</evidence>
<dbReference type="InterPro" id="IPR056307">
    <property type="entry name" value="Ig-CFAP74_3rd"/>
</dbReference>
<dbReference type="AlphaFoldDB" id="A0ABD2C903"/>
<dbReference type="Pfam" id="PF24778">
    <property type="entry name" value="Ig-CFAP74_3rd"/>
    <property type="match status" value="1"/>
</dbReference>
<dbReference type="PANTHER" id="PTHR22538:SF0">
    <property type="entry name" value="CILIA- AND FLAGELLA-ASSOCIATED PROTEIN 74"/>
    <property type="match status" value="1"/>
</dbReference>
<accession>A0ABD2C903</accession>
<proteinExistence type="predicted"/>